<dbReference type="InterPro" id="IPR003594">
    <property type="entry name" value="HATPase_dom"/>
</dbReference>
<keyword evidence="1" id="KW-0808">Transferase</keyword>
<protein>
    <recommendedName>
        <fullName evidence="6">Anti-sigma regulatory factor (Ser/Thr protein kinase)</fullName>
    </recommendedName>
</protein>
<evidence type="ECO:0000259" key="2">
    <source>
        <dbReference type="Pfam" id="PF13581"/>
    </source>
</evidence>
<dbReference type="EMBL" id="AP023356">
    <property type="protein sequence ID" value="BCJ47159.1"/>
    <property type="molecule type" value="Genomic_DNA"/>
</dbReference>
<dbReference type="CDD" id="cd16936">
    <property type="entry name" value="HATPase_RsbW-like"/>
    <property type="match status" value="1"/>
</dbReference>
<sequence length="337" mass="36757">MTHHGLLYDGSDDLYARVLTALTEAREAELVVLACQPHHSQTLQKAVADTLPHLEPPLIQPRPEIHSRPAVVLAAQRRLVEKQRRRVWYINEPDHGTTPDCWTRAACYEAACTISLARYPLSTICAYPATGTPGTVIGAVAQAHPRLITATGTTANPTFCEPAALMTTLAPHDPVPEPSRPPELHLTGASTLHDIHPVRHRLTTALAGLPTLIRTDFVAAVNEALTNAVLHGAPPITVTLWIAREQVECRVTDSGPGFTDPFAGYLSEPDADRTRTGLWLARQACDDLTMWHAAGRFTVRLATTTAPERVLRTHGAVARAEAARARVNHTHRRIGSR</sequence>
<evidence type="ECO:0008006" key="6">
    <source>
        <dbReference type="Google" id="ProtNLM"/>
    </source>
</evidence>
<dbReference type="PANTHER" id="PTHR35526">
    <property type="entry name" value="ANTI-SIGMA-F FACTOR RSBW-RELATED"/>
    <property type="match status" value="1"/>
</dbReference>
<accession>A0ABM7M6B6</accession>
<keyword evidence="5" id="KW-1185">Reference proteome</keyword>
<evidence type="ECO:0000313" key="5">
    <source>
        <dbReference type="Proteomes" id="UP000676967"/>
    </source>
</evidence>
<evidence type="ECO:0000256" key="1">
    <source>
        <dbReference type="ARBA" id="ARBA00022527"/>
    </source>
</evidence>
<feature type="domain" description="Histidine kinase/HSP90-like ATPase" evidence="2">
    <location>
        <begin position="190"/>
        <end position="301"/>
    </location>
</feature>
<dbReference type="InterPro" id="IPR025847">
    <property type="entry name" value="MEDS_domain"/>
</dbReference>
<organism evidence="4 5">
    <name type="scientific">Actinoplanes ianthinogenes</name>
    <dbReference type="NCBI Taxonomy" id="122358"/>
    <lineage>
        <taxon>Bacteria</taxon>
        <taxon>Bacillati</taxon>
        <taxon>Actinomycetota</taxon>
        <taxon>Actinomycetes</taxon>
        <taxon>Micromonosporales</taxon>
        <taxon>Micromonosporaceae</taxon>
        <taxon>Actinoplanes</taxon>
    </lineage>
</organism>
<dbReference type="Pfam" id="PF14417">
    <property type="entry name" value="MEDS"/>
    <property type="match status" value="1"/>
</dbReference>
<dbReference type="SUPFAM" id="SSF55874">
    <property type="entry name" value="ATPase domain of HSP90 chaperone/DNA topoisomerase II/histidine kinase"/>
    <property type="match status" value="1"/>
</dbReference>
<dbReference type="Gene3D" id="3.30.565.10">
    <property type="entry name" value="Histidine kinase-like ATPase, C-terminal domain"/>
    <property type="match status" value="1"/>
</dbReference>
<reference evidence="4 5" key="1">
    <citation type="submission" date="2020-08" db="EMBL/GenBank/DDBJ databases">
        <title>Whole genome shotgun sequence of Actinoplanes ianthinogenes NBRC 13996.</title>
        <authorList>
            <person name="Komaki H."/>
            <person name="Tamura T."/>
        </authorList>
    </citation>
    <scope>NUCLEOTIDE SEQUENCE [LARGE SCALE GENOMIC DNA]</scope>
    <source>
        <strain evidence="4 5">NBRC 13996</strain>
    </source>
</reference>
<gene>
    <name evidence="4" type="ORF">Aiant_78160</name>
</gene>
<dbReference type="PANTHER" id="PTHR35526:SF3">
    <property type="entry name" value="ANTI-SIGMA-F FACTOR RSBW"/>
    <property type="match status" value="1"/>
</dbReference>
<keyword evidence="1" id="KW-0723">Serine/threonine-protein kinase</keyword>
<dbReference type="Proteomes" id="UP000676967">
    <property type="component" value="Chromosome"/>
</dbReference>
<name>A0ABM7M6B6_9ACTN</name>
<evidence type="ECO:0000259" key="3">
    <source>
        <dbReference type="Pfam" id="PF14417"/>
    </source>
</evidence>
<evidence type="ECO:0000313" key="4">
    <source>
        <dbReference type="EMBL" id="BCJ47159.1"/>
    </source>
</evidence>
<dbReference type="RefSeq" id="WP_189335031.1">
    <property type="nucleotide sequence ID" value="NZ_AP023356.1"/>
</dbReference>
<dbReference type="InterPro" id="IPR050267">
    <property type="entry name" value="Anti-sigma-factor_SerPK"/>
</dbReference>
<feature type="domain" description="MEDS" evidence="3">
    <location>
        <begin position="2"/>
        <end position="145"/>
    </location>
</feature>
<keyword evidence="1" id="KW-0418">Kinase</keyword>
<dbReference type="Pfam" id="PF13581">
    <property type="entry name" value="HATPase_c_2"/>
    <property type="match status" value="1"/>
</dbReference>
<proteinExistence type="predicted"/>
<dbReference type="InterPro" id="IPR036890">
    <property type="entry name" value="HATPase_C_sf"/>
</dbReference>